<evidence type="ECO:0000313" key="6">
    <source>
        <dbReference type="EMBL" id="RDX94224.1"/>
    </source>
</evidence>
<evidence type="ECO:0000256" key="3">
    <source>
        <dbReference type="ARBA" id="ARBA00022833"/>
    </source>
</evidence>
<evidence type="ECO:0000256" key="2">
    <source>
        <dbReference type="ARBA" id="ARBA00022723"/>
    </source>
</evidence>
<feature type="non-terminal residue" evidence="6">
    <location>
        <position position="1"/>
    </location>
</feature>
<protein>
    <recommendedName>
        <fullName evidence="5">DNA-directed RNA polymerase II subunit RPB9-like zinc ribbon domain-containing protein</fullName>
    </recommendedName>
</protein>
<sequence length="191" mass="22091">MEFCPTCGNMLQYELPFMGRHSRFVCSTCPYVCQIENRVKIKRRQRLVRKEIEPIVSSDDMRNAPTTEDIGPKILVGDACIFYPSTKKHCLKLIVQPCSSLCCERNWNTYSFIYSVKINQIDPKRVEDLIYVHSNIPVQLLSMKDEGYTEGEIRLWGICGDVCDSVEFLDELDLKAMCLLDDRNGEDEFLN</sequence>
<comment type="caution">
    <text evidence="6">The sequence shown here is derived from an EMBL/GenBank/DDBJ whole genome shotgun (WGS) entry which is preliminary data.</text>
</comment>
<dbReference type="Proteomes" id="UP000257109">
    <property type="component" value="Unassembled WGS sequence"/>
</dbReference>
<proteinExistence type="inferred from homology"/>
<evidence type="ECO:0000256" key="4">
    <source>
        <dbReference type="ARBA" id="ARBA00023163"/>
    </source>
</evidence>
<dbReference type="InterPro" id="IPR001529">
    <property type="entry name" value="Zn_ribbon_RPB9"/>
</dbReference>
<dbReference type="SMART" id="SM00661">
    <property type="entry name" value="RPOL9"/>
    <property type="match status" value="1"/>
</dbReference>
<evidence type="ECO:0000313" key="7">
    <source>
        <dbReference type="Proteomes" id="UP000257109"/>
    </source>
</evidence>
<comment type="similarity">
    <text evidence="1">Belongs to the archaeal RpoM/eukaryotic RPA12/RPB9/RPC11 RNA polymerase family.</text>
</comment>
<dbReference type="InterPro" id="IPR019761">
    <property type="entry name" value="DNA-dir_RNA_pol-M_15_CS"/>
</dbReference>
<keyword evidence="7" id="KW-1185">Reference proteome</keyword>
<dbReference type="GO" id="GO:0006351">
    <property type="term" value="P:DNA-templated transcription"/>
    <property type="evidence" value="ECO:0007669"/>
    <property type="project" value="InterPro"/>
</dbReference>
<dbReference type="EMBL" id="QJKJ01004421">
    <property type="protein sequence ID" value="RDX94224.1"/>
    <property type="molecule type" value="Genomic_DNA"/>
</dbReference>
<organism evidence="6 7">
    <name type="scientific">Mucuna pruriens</name>
    <name type="common">Velvet bean</name>
    <name type="synonym">Dolichos pruriens</name>
    <dbReference type="NCBI Taxonomy" id="157652"/>
    <lineage>
        <taxon>Eukaryota</taxon>
        <taxon>Viridiplantae</taxon>
        <taxon>Streptophyta</taxon>
        <taxon>Embryophyta</taxon>
        <taxon>Tracheophyta</taxon>
        <taxon>Spermatophyta</taxon>
        <taxon>Magnoliopsida</taxon>
        <taxon>eudicotyledons</taxon>
        <taxon>Gunneridae</taxon>
        <taxon>Pentapetalae</taxon>
        <taxon>rosids</taxon>
        <taxon>fabids</taxon>
        <taxon>Fabales</taxon>
        <taxon>Fabaceae</taxon>
        <taxon>Papilionoideae</taxon>
        <taxon>50 kb inversion clade</taxon>
        <taxon>NPAAA clade</taxon>
        <taxon>indigoferoid/millettioid clade</taxon>
        <taxon>Phaseoleae</taxon>
        <taxon>Mucuna</taxon>
    </lineage>
</organism>
<accession>A0A371GUJ7</accession>
<dbReference type="Gene3D" id="2.20.70.10">
    <property type="match status" value="1"/>
</dbReference>
<dbReference type="STRING" id="157652.A0A371GUJ7"/>
<keyword evidence="3" id="KW-0862">Zinc</keyword>
<name>A0A371GUJ7_MUCPR</name>
<dbReference type="PROSITE" id="PS01030">
    <property type="entry name" value="RNA_POL_M_15KD"/>
    <property type="match status" value="1"/>
</dbReference>
<keyword evidence="2" id="KW-0479">Metal-binding</keyword>
<dbReference type="AlphaFoldDB" id="A0A371GUJ7"/>
<evidence type="ECO:0000256" key="1">
    <source>
        <dbReference type="ARBA" id="ARBA00008925"/>
    </source>
</evidence>
<gene>
    <name evidence="6" type="ORF">CR513_23412</name>
</gene>
<evidence type="ECO:0000259" key="5">
    <source>
        <dbReference type="SMART" id="SM00661"/>
    </source>
</evidence>
<reference evidence="6" key="1">
    <citation type="submission" date="2018-05" db="EMBL/GenBank/DDBJ databases">
        <title>Draft genome of Mucuna pruriens seed.</title>
        <authorList>
            <person name="Nnadi N.E."/>
            <person name="Vos R."/>
            <person name="Hasami M.H."/>
            <person name="Devisetty U.K."/>
            <person name="Aguiy J.C."/>
        </authorList>
    </citation>
    <scope>NUCLEOTIDE SEQUENCE [LARGE SCALE GENOMIC DNA]</scope>
    <source>
        <strain evidence="6">JCA_2017</strain>
    </source>
</reference>
<feature type="domain" description="DNA-directed RNA polymerase II subunit RPB9-like zinc ribbon" evidence="5">
    <location>
        <begin position="2"/>
        <end position="56"/>
    </location>
</feature>
<dbReference type="Pfam" id="PF02150">
    <property type="entry name" value="Zn_ribbon_RPB9"/>
    <property type="match status" value="1"/>
</dbReference>
<dbReference type="GO" id="GO:0046872">
    <property type="term" value="F:metal ion binding"/>
    <property type="evidence" value="ECO:0007669"/>
    <property type="project" value="UniProtKB-KW"/>
</dbReference>
<keyword evidence="4" id="KW-0804">Transcription</keyword>
<dbReference type="OrthoDB" id="282152at2759"/>